<proteinExistence type="predicted"/>
<dbReference type="EMBL" id="CP109135">
    <property type="protein sequence ID" value="WSD22050.1"/>
    <property type="molecule type" value="Genomic_DNA"/>
</dbReference>
<dbReference type="Proteomes" id="UP001340816">
    <property type="component" value="Chromosome"/>
</dbReference>
<gene>
    <name evidence="1" type="ORF">OHB35_14935</name>
</gene>
<accession>A0ABZ1HU03</accession>
<evidence type="ECO:0000313" key="2">
    <source>
        <dbReference type="Proteomes" id="UP001340816"/>
    </source>
</evidence>
<protein>
    <submittedName>
        <fullName evidence="1">Uncharacterized protein</fullName>
    </submittedName>
</protein>
<reference evidence="1 2" key="1">
    <citation type="submission" date="2022-10" db="EMBL/GenBank/DDBJ databases">
        <title>The complete genomes of actinobacterial strains from the NBC collection.</title>
        <authorList>
            <person name="Joergensen T.S."/>
            <person name="Alvarez Arevalo M."/>
            <person name="Sterndorff E.B."/>
            <person name="Faurdal D."/>
            <person name="Vuksanovic O."/>
            <person name="Mourched A.-S."/>
            <person name="Charusanti P."/>
            <person name="Shaw S."/>
            <person name="Blin K."/>
            <person name="Weber T."/>
        </authorList>
    </citation>
    <scope>NUCLEOTIDE SEQUENCE [LARGE SCALE GENOMIC DNA]</scope>
    <source>
        <strain evidence="1 2">NBC 01752</strain>
    </source>
</reference>
<evidence type="ECO:0000313" key="1">
    <source>
        <dbReference type="EMBL" id="WSD22050.1"/>
    </source>
</evidence>
<sequence length="65" mass="6817">MQTIQQLNDLVDVAQLAGSGLEHRQEGLAQAGDCGYVVLADPAVLSDQLAHTPEFSVDQGLPDIG</sequence>
<keyword evidence="2" id="KW-1185">Reference proteome</keyword>
<dbReference type="RefSeq" id="WP_326763217.1">
    <property type="nucleotide sequence ID" value="NZ_CP109135.1"/>
</dbReference>
<organism evidence="1 2">
    <name type="scientific">Streptomyces phaeochromogenes</name>
    <dbReference type="NCBI Taxonomy" id="1923"/>
    <lineage>
        <taxon>Bacteria</taxon>
        <taxon>Bacillati</taxon>
        <taxon>Actinomycetota</taxon>
        <taxon>Actinomycetes</taxon>
        <taxon>Kitasatosporales</taxon>
        <taxon>Streptomycetaceae</taxon>
        <taxon>Streptomyces</taxon>
        <taxon>Streptomyces phaeochromogenes group</taxon>
    </lineage>
</organism>
<name>A0ABZ1HU03_STRPH</name>